<evidence type="ECO:0000313" key="2">
    <source>
        <dbReference type="EMBL" id="KAF2230154.1"/>
    </source>
</evidence>
<evidence type="ECO:0000256" key="1">
    <source>
        <dbReference type="SAM" id="MobiDB-lite"/>
    </source>
</evidence>
<feature type="region of interest" description="Disordered" evidence="1">
    <location>
        <begin position="1"/>
        <end position="74"/>
    </location>
</feature>
<protein>
    <submittedName>
        <fullName evidence="2">Uncharacterized protein</fullName>
    </submittedName>
</protein>
<sequence>MSVTTTANPVTTTLTRTLRDYEIHESAEQNPEEHPAPVNPNTPPTVANPEGWPEEYNNVPNYRPVDHTRDMELRPGGMNPAETVFIFLMMNGVRINAGAAQMWRKTFGRFNPNIFRYEVGGEF</sequence>
<gene>
    <name evidence="2" type="ORF">EV356DRAFT_536607</name>
</gene>
<feature type="compositionally biased region" description="Basic and acidic residues" evidence="1">
    <location>
        <begin position="64"/>
        <end position="73"/>
    </location>
</feature>
<feature type="compositionally biased region" description="Low complexity" evidence="1">
    <location>
        <begin position="1"/>
        <end position="16"/>
    </location>
</feature>
<organism evidence="2 3">
    <name type="scientific">Viridothelium virens</name>
    <name type="common">Speckled blister lichen</name>
    <name type="synonym">Trypethelium virens</name>
    <dbReference type="NCBI Taxonomy" id="1048519"/>
    <lineage>
        <taxon>Eukaryota</taxon>
        <taxon>Fungi</taxon>
        <taxon>Dikarya</taxon>
        <taxon>Ascomycota</taxon>
        <taxon>Pezizomycotina</taxon>
        <taxon>Dothideomycetes</taxon>
        <taxon>Dothideomycetes incertae sedis</taxon>
        <taxon>Trypetheliales</taxon>
        <taxon>Trypetheliaceae</taxon>
        <taxon>Viridothelium</taxon>
    </lineage>
</organism>
<evidence type="ECO:0000313" key="3">
    <source>
        <dbReference type="Proteomes" id="UP000800092"/>
    </source>
</evidence>
<dbReference type="Proteomes" id="UP000800092">
    <property type="component" value="Unassembled WGS sequence"/>
</dbReference>
<dbReference type="OrthoDB" id="5201563at2759"/>
<feature type="compositionally biased region" description="Basic and acidic residues" evidence="1">
    <location>
        <begin position="17"/>
        <end position="35"/>
    </location>
</feature>
<reference evidence="2" key="1">
    <citation type="journal article" date="2020" name="Stud. Mycol.">
        <title>101 Dothideomycetes genomes: a test case for predicting lifestyles and emergence of pathogens.</title>
        <authorList>
            <person name="Haridas S."/>
            <person name="Albert R."/>
            <person name="Binder M."/>
            <person name="Bloem J."/>
            <person name="Labutti K."/>
            <person name="Salamov A."/>
            <person name="Andreopoulos B."/>
            <person name="Baker S."/>
            <person name="Barry K."/>
            <person name="Bills G."/>
            <person name="Bluhm B."/>
            <person name="Cannon C."/>
            <person name="Castanera R."/>
            <person name="Culley D."/>
            <person name="Daum C."/>
            <person name="Ezra D."/>
            <person name="Gonzalez J."/>
            <person name="Henrissat B."/>
            <person name="Kuo A."/>
            <person name="Liang C."/>
            <person name="Lipzen A."/>
            <person name="Lutzoni F."/>
            <person name="Magnuson J."/>
            <person name="Mondo S."/>
            <person name="Nolan M."/>
            <person name="Ohm R."/>
            <person name="Pangilinan J."/>
            <person name="Park H.-J."/>
            <person name="Ramirez L."/>
            <person name="Alfaro M."/>
            <person name="Sun H."/>
            <person name="Tritt A."/>
            <person name="Yoshinaga Y."/>
            <person name="Zwiers L.-H."/>
            <person name="Turgeon B."/>
            <person name="Goodwin S."/>
            <person name="Spatafora J."/>
            <person name="Crous P."/>
            <person name="Grigoriev I."/>
        </authorList>
    </citation>
    <scope>NUCLEOTIDE SEQUENCE</scope>
    <source>
        <strain evidence="2">Tuck. ex Michener</strain>
    </source>
</reference>
<keyword evidence="3" id="KW-1185">Reference proteome</keyword>
<proteinExistence type="predicted"/>
<name>A0A6A6GWH9_VIRVR</name>
<accession>A0A6A6GWH9</accession>
<dbReference type="EMBL" id="ML991846">
    <property type="protein sequence ID" value="KAF2230154.1"/>
    <property type="molecule type" value="Genomic_DNA"/>
</dbReference>
<dbReference type="AlphaFoldDB" id="A0A6A6GWH9"/>